<evidence type="ECO:0000313" key="3">
    <source>
        <dbReference type="Proteomes" id="UP000298663"/>
    </source>
</evidence>
<feature type="chain" id="PRO_5020743493" evidence="1">
    <location>
        <begin position="19"/>
        <end position="98"/>
    </location>
</feature>
<reference evidence="2 3" key="2">
    <citation type="journal article" date="2019" name="G3 (Bethesda)">
        <title>Hybrid Assembly of the Genome of the Entomopathogenic Nematode Steinernema carpocapsae Identifies the X-Chromosome.</title>
        <authorList>
            <person name="Serra L."/>
            <person name="Macchietto M."/>
            <person name="Macias-Munoz A."/>
            <person name="McGill C.J."/>
            <person name="Rodriguez I.M."/>
            <person name="Rodriguez B."/>
            <person name="Murad R."/>
            <person name="Mortazavi A."/>
        </authorList>
    </citation>
    <scope>NUCLEOTIDE SEQUENCE [LARGE SCALE GENOMIC DNA]</scope>
    <source>
        <strain evidence="2 3">ALL</strain>
    </source>
</reference>
<proteinExistence type="predicted"/>
<evidence type="ECO:0000256" key="1">
    <source>
        <dbReference type="SAM" id="SignalP"/>
    </source>
</evidence>
<dbReference type="EMBL" id="AZBU02000009">
    <property type="protein sequence ID" value="TKR64857.1"/>
    <property type="molecule type" value="Genomic_DNA"/>
</dbReference>
<dbReference type="AlphaFoldDB" id="A0A4U5M7G6"/>
<feature type="signal peptide" evidence="1">
    <location>
        <begin position="1"/>
        <end position="18"/>
    </location>
</feature>
<comment type="caution">
    <text evidence="2">The sequence shown here is derived from an EMBL/GenBank/DDBJ whole genome shotgun (WGS) entry which is preliminary data.</text>
</comment>
<dbReference type="Proteomes" id="UP000298663">
    <property type="component" value="Unassembled WGS sequence"/>
</dbReference>
<reference evidence="2 3" key="1">
    <citation type="journal article" date="2015" name="Genome Biol.">
        <title>Comparative genomics of Steinernema reveals deeply conserved gene regulatory networks.</title>
        <authorList>
            <person name="Dillman A.R."/>
            <person name="Macchietto M."/>
            <person name="Porter C.F."/>
            <person name="Rogers A."/>
            <person name="Williams B."/>
            <person name="Antoshechkin I."/>
            <person name="Lee M.M."/>
            <person name="Goodwin Z."/>
            <person name="Lu X."/>
            <person name="Lewis E.E."/>
            <person name="Goodrich-Blair H."/>
            <person name="Stock S.P."/>
            <person name="Adams B.J."/>
            <person name="Sternberg P.W."/>
            <person name="Mortazavi A."/>
        </authorList>
    </citation>
    <scope>NUCLEOTIDE SEQUENCE [LARGE SCALE GENOMIC DNA]</scope>
    <source>
        <strain evidence="2 3">ALL</strain>
    </source>
</reference>
<evidence type="ECO:0000313" key="2">
    <source>
        <dbReference type="EMBL" id="TKR64857.1"/>
    </source>
</evidence>
<protein>
    <submittedName>
        <fullName evidence="2">Uncharacterized protein</fullName>
    </submittedName>
</protein>
<keyword evidence="1" id="KW-0732">Signal</keyword>
<organism evidence="2 3">
    <name type="scientific">Steinernema carpocapsae</name>
    <name type="common">Entomopathogenic nematode</name>
    <dbReference type="NCBI Taxonomy" id="34508"/>
    <lineage>
        <taxon>Eukaryota</taxon>
        <taxon>Metazoa</taxon>
        <taxon>Ecdysozoa</taxon>
        <taxon>Nematoda</taxon>
        <taxon>Chromadorea</taxon>
        <taxon>Rhabditida</taxon>
        <taxon>Tylenchina</taxon>
        <taxon>Panagrolaimomorpha</taxon>
        <taxon>Strongyloidoidea</taxon>
        <taxon>Steinernematidae</taxon>
        <taxon>Steinernema</taxon>
    </lineage>
</organism>
<accession>A0A4U5M7G6</accession>
<keyword evidence="3" id="KW-1185">Reference proteome</keyword>
<sequence length="98" mass="11284">MNISTVLVFLTLVALTFAGPAHPSSSDDSDLETLFSNLFIPETFASLKETSMTTKANCYWTRCYPFLVTDMCMSTHKLVKWEFCEKKIYKKDLCCRYD</sequence>
<name>A0A4U5M7G6_STECR</name>
<gene>
    <name evidence="2" type="ORF">L596_025334</name>
</gene>